<sequence length="57" mass="6838">MAEKFCEKINNVITIEPKMDYETGQKQVGWLFFTCYNFYRDCKGACPRQEHLIKDKQ</sequence>
<proteinExistence type="predicted"/>
<reference evidence="2" key="1">
    <citation type="submission" date="2016-11" db="EMBL/GenBank/DDBJ databases">
        <authorList>
            <person name="Varghese N."/>
            <person name="Submissions S."/>
        </authorList>
    </citation>
    <scope>NUCLEOTIDE SEQUENCE [LARGE SCALE GENOMIC DNA]</scope>
    <source>
        <strain evidence="2">DSM 10349</strain>
    </source>
</reference>
<dbReference type="AlphaFoldDB" id="A0A1M6VN23"/>
<organism evidence="1 2">
    <name type="scientific">Desulforamulus aeronauticus DSM 10349</name>
    <dbReference type="NCBI Taxonomy" id="1121421"/>
    <lineage>
        <taxon>Bacteria</taxon>
        <taxon>Bacillati</taxon>
        <taxon>Bacillota</taxon>
        <taxon>Clostridia</taxon>
        <taxon>Eubacteriales</taxon>
        <taxon>Peptococcaceae</taxon>
        <taxon>Desulforamulus</taxon>
    </lineage>
</organism>
<dbReference type="RefSeq" id="WP_175549047.1">
    <property type="nucleotide sequence ID" value="NZ_FRAR01000025.1"/>
</dbReference>
<evidence type="ECO:0000313" key="2">
    <source>
        <dbReference type="Proteomes" id="UP000183997"/>
    </source>
</evidence>
<dbReference type="EMBL" id="FRAR01000025">
    <property type="protein sequence ID" value="SHK82967.1"/>
    <property type="molecule type" value="Genomic_DNA"/>
</dbReference>
<accession>A0A1M6VN23</accession>
<dbReference type="Proteomes" id="UP000183997">
    <property type="component" value="Unassembled WGS sequence"/>
</dbReference>
<protein>
    <submittedName>
        <fullName evidence="1">Uncharacterized protein</fullName>
    </submittedName>
</protein>
<name>A0A1M6VN23_9FIRM</name>
<evidence type="ECO:0000313" key="1">
    <source>
        <dbReference type="EMBL" id="SHK82967.1"/>
    </source>
</evidence>
<gene>
    <name evidence="1" type="ORF">SAMN02745123_03282</name>
</gene>
<keyword evidence="2" id="KW-1185">Reference proteome</keyword>